<dbReference type="Proteomes" id="UP001198182">
    <property type="component" value="Unassembled WGS sequence"/>
</dbReference>
<comment type="caution">
    <text evidence="1">The sequence shown here is derived from an EMBL/GenBank/DDBJ whole genome shotgun (WGS) entry which is preliminary data.</text>
</comment>
<sequence length="59" mass="6925">MKNEDSEEQKWVYCPVCGNKTRLRLRQDTILLHFPLFCPKCRAESLIDAKNFKIRQVGG</sequence>
<protein>
    <submittedName>
        <fullName evidence="1">Cysteine-rich KTR domain-containing protein</fullName>
    </submittedName>
</protein>
<evidence type="ECO:0000313" key="1">
    <source>
        <dbReference type="EMBL" id="MCC2232868.1"/>
    </source>
</evidence>
<dbReference type="Pfam" id="PF14205">
    <property type="entry name" value="Cys_rich_KTR"/>
    <property type="match status" value="1"/>
</dbReference>
<organism evidence="1 2">
    <name type="scientific">Hominifimenecus microfluidus</name>
    <dbReference type="NCBI Taxonomy" id="2885348"/>
    <lineage>
        <taxon>Bacteria</taxon>
        <taxon>Bacillati</taxon>
        <taxon>Bacillota</taxon>
        <taxon>Clostridia</taxon>
        <taxon>Lachnospirales</taxon>
        <taxon>Lachnospiraceae</taxon>
        <taxon>Hominifimenecus</taxon>
    </lineage>
</organism>
<dbReference type="AlphaFoldDB" id="A0AAE3JGQ4"/>
<name>A0AAE3JGQ4_9FIRM</name>
<keyword evidence="2" id="KW-1185">Reference proteome</keyword>
<dbReference type="InterPro" id="IPR025957">
    <property type="entry name" value="Cys_rich_KTR"/>
</dbReference>
<accession>A0AAE3JGQ4</accession>
<reference evidence="1" key="1">
    <citation type="submission" date="2021-10" db="EMBL/GenBank/DDBJ databases">
        <title>Anaerobic single-cell dispensing facilitates the cultivation of human gut bacteria.</title>
        <authorList>
            <person name="Afrizal A."/>
        </authorList>
    </citation>
    <scope>NUCLEOTIDE SEQUENCE</scope>
    <source>
        <strain evidence="1">CLA-AA-H215</strain>
    </source>
</reference>
<evidence type="ECO:0000313" key="2">
    <source>
        <dbReference type="Proteomes" id="UP001198182"/>
    </source>
</evidence>
<proteinExistence type="predicted"/>
<gene>
    <name evidence="1" type="ORF">LKD81_18135</name>
</gene>
<dbReference type="EMBL" id="JAJEQR010000117">
    <property type="protein sequence ID" value="MCC2232868.1"/>
    <property type="molecule type" value="Genomic_DNA"/>
</dbReference>